<evidence type="ECO:0000256" key="1">
    <source>
        <dbReference type="SAM" id="SignalP"/>
    </source>
</evidence>
<evidence type="ECO:0000313" key="2">
    <source>
        <dbReference type="EMBL" id="KOO05352.1"/>
    </source>
</evidence>
<reference evidence="3" key="1">
    <citation type="submission" date="2015-08" db="EMBL/GenBank/DDBJ databases">
        <title>Vibrio galatheae sp. nov., a novel member of the Vibrionaceae family isolated from the Solomon Islands.</title>
        <authorList>
            <person name="Giubergia S."/>
            <person name="Machado H."/>
            <person name="Mateiu R.V."/>
            <person name="Gram L."/>
        </authorList>
    </citation>
    <scope>NUCLEOTIDE SEQUENCE [LARGE SCALE GENOMIC DNA]</scope>
    <source>
        <strain evidence="3">DSM 19584</strain>
    </source>
</reference>
<feature type="chain" id="PRO_5005600312" evidence="1">
    <location>
        <begin position="21"/>
        <end position="166"/>
    </location>
</feature>
<sequence length="166" mass="19175">MYKKLTLVSLLLSWPLCSYSANLTEMNFQWLMENQTKVEKILSSDNSSDAIPVINTLGTLWKYKDGAIWVEVAPSIATALMFHNKSMLTWFGKHPQAWQDWLSDFPTALFTNWSGDSSETKQLEALREQMLSHFQQHAQSGTDPTLVEMNRALYRRLLESEIREID</sequence>
<gene>
    <name evidence="2" type="ORF">AKJ17_00720</name>
</gene>
<dbReference type="PATRIC" id="fig|693.5.peg.146"/>
<dbReference type="RefSeq" id="WP_053393864.1">
    <property type="nucleotide sequence ID" value="NZ_LHPJ01000001.1"/>
</dbReference>
<organism evidence="2 3">
    <name type="scientific">Vibrio nereis</name>
    <dbReference type="NCBI Taxonomy" id="693"/>
    <lineage>
        <taxon>Bacteria</taxon>
        <taxon>Pseudomonadati</taxon>
        <taxon>Pseudomonadota</taxon>
        <taxon>Gammaproteobacteria</taxon>
        <taxon>Vibrionales</taxon>
        <taxon>Vibrionaceae</taxon>
        <taxon>Vibrio</taxon>
    </lineage>
</organism>
<comment type="caution">
    <text evidence="2">The sequence shown here is derived from an EMBL/GenBank/DDBJ whole genome shotgun (WGS) entry which is preliminary data.</text>
</comment>
<keyword evidence="3" id="KW-1185">Reference proteome</keyword>
<dbReference type="AlphaFoldDB" id="A0A0M0HTX8"/>
<protein>
    <submittedName>
        <fullName evidence="2">Uncharacterized protein</fullName>
    </submittedName>
</protein>
<dbReference type="EMBL" id="LHPJ01000001">
    <property type="protein sequence ID" value="KOO05352.1"/>
    <property type="molecule type" value="Genomic_DNA"/>
</dbReference>
<evidence type="ECO:0000313" key="3">
    <source>
        <dbReference type="Proteomes" id="UP000037515"/>
    </source>
</evidence>
<keyword evidence="1" id="KW-0732">Signal</keyword>
<name>A0A0M0HTX8_VIBNE</name>
<dbReference type="Proteomes" id="UP000037515">
    <property type="component" value="Unassembled WGS sequence"/>
</dbReference>
<feature type="signal peptide" evidence="1">
    <location>
        <begin position="1"/>
        <end position="20"/>
    </location>
</feature>
<proteinExistence type="predicted"/>
<accession>A0A0M0HTX8</accession>
<dbReference type="STRING" id="693.AKJ17_00720"/>
<dbReference type="OrthoDB" id="5905200at2"/>